<evidence type="ECO:0000256" key="1">
    <source>
        <dbReference type="SAM" id="MobiDB-lite"/>
    </source>
</evidence>
<comment type="caution">
    <text evidence="2">The sequence shown here is derived from an EMBL/GenBank/DDBJ whole genome shotgun (WGS) entry which is preliminary data.</text>
</comment>
<evidence type="ECO:0000313" key="3">
    <source>
        <dbReference type="Proteomes" id="UP001500620"/>
    </source>
</evidence>
<organism evidence="2 3">
    <name type="scientific">Dactylosporangium darangshiense</name>
    <dbReference type="NCBI Taxonomy" id="579108"/>
    <lineage>
        <taxon>Bacteria</taxon>
        <taxon>Bacillati</taxon>
        <taxon>Actinomycetota</taxon>
        <taxon>Actinomycetes</taxon>
        <taxon>Micromonosporales</taxon>
        <taxon>Micromonosporaceae</taxon>
        <taxon>Dactylosporangium</taxon>
    </lineage>
</organism>
<name>A0ABP8DK60_9ACTN</name>
<sequence>MTRVDPAAADGLNPRSCHDDPTAGIPAAGGSARRRAGGSIGALRPLWLDIALVRTGLARAGVGRERLGLLSSDGRRRGWHRFGR</sequence>
<reference evidence="3" key="1">
    <citation type="journal article" date="2019" name="Int. J. Syst. Evol. Microbiol.">
        <title>The Global Catalogue of Microorganisms (GCM) 10K type strain sequencing project: providing services to taxonomists for standard genome sequencing and annotation.</title>
        <authorList>
            <consortium name="The Broad Institute Genomics Platform"/>
            <consortium name="The Broad Institute Genome Sequencing Center for Infectious Disease"/>
            <person name="Wu L."/>
            <person name="Ma J."/>
        </authorList>
    </citation>
    <scope>NUCLEOTIDE SEQUENCE [LARGE SCALE GENOMIC DNA]</scope>
    <source>
        <strain evidence="3">JCM 17441</strain>
    </source>
</reference>
<feature type="region of interest" description="Disordered" evidence="1">
    <location>
        <begin position="1"/>
        <end position="36"/>
    </location>
</feature>
<evidence type="ECO:0000313" key="2">
    <source>
        <dbReference type="EMBL" id="GAA4257783.1"/>
    </source>
</evidence>
<proteinExistence type="predicted"/>
<dbReference type="Proteomes" id="UP001500620">
    <property type="component" value="Unassembled WGS sequence"/>
</dbReference>
<accession>A0ABP8DK60</accession>
<gene>
    <name evidence="2" type="ORF">GCM10022255_075950</name>
</gene>
<protein>
    <submittedName>
        <fullName evidence="2">Uncharacterized protein</fullName>
    </submittedName>
</protein>
<keyword evidence="3" id="KW-1185">Reference proteome</keyword>
<dbReference type="EMBL" id="BAABAT010000028">
    <property type="protein sequence ID" value="GAA4257783.1"/>
    <property type="molecule type" value="Genomic_DNA"/>
</dbReference>